<name>A0A3S5BWJ2_9FIRM</name>
<dbReference type="Pfam" id="PF12724">
    <property type="entry name" value="Flavodoxin_5"/>
    <property type="match status" value="1"/>
</dbReference>
<dbReference type="PANTHER" id="PTHR43122:SF1">
    <property type="entry name" value="IRON-SULFUR-BINDING PROTEIN"/>
    <property type="match status" value="1"/>
</dbReference>
<reference evidence="5 6" key="1">
    <citation type="submission" date="2018-12" db="EMBL/GenBank/DDBJ databases">
        <authorList>
            <consortium name="Pathogen Informatics"/>
        </authorList>
    </citation>
    <scope>NUCLEOTIDE SEQUENCE [LARGE SCALE GENOMIC DNA]</scope>
    <source>
        <strain evidence="5 6">NCTC13079</strain>
    </source>
</reference>
<dbReference type="GO" id="GO:0046872">
    <property type="term" value="F:metal ion binding"/>
    <property type="evidence" value="ECO:0007669"/>
    <property type="project" value="UniProtKB-KW"/>
</dbReference>
<dbReference type="AlphaFoldDB" id="A0A3S5BWJ2"/>
<dbReference type="InterPro" id="IPR017896">
    <property type="entry name" value="4Fe4S_Fe-S-bd"/>
</dbReference>
<organism evidence="5 6">
    <name type="scientific">Aedoeadaptatus ivorii</name>
    <dbReference type="NCBI Taxonomy" id="54006"/>
    <lineage>
        <taxon>Bacteria</taxon>
        <taxon>Bacillati</taxon>
        <taxon>Bacillota</taxon>
        <taxon>Tissierellia</taxon>
        <taxon>Tissierellales</taxon>
        <taxon>Peptoniphilaceae</taxon>
        <taxon>Aedoeadaptatus</taxon>
    </lineage>
</organism>
<feature type="domain" description="4Fe-4S ferredoxin-type" evidence="4">
    <location>
        <begin position="205"/>
        <end position="233"/>
    </location>
</feature>
<evidence type="ECO:0000256" key="1">
    <source>
        <dbReference type="ARBA" id="ARBA00022723"/>
    </source>
</evidence>
<dbReference type="InterPro" id="IPR047964">
    <property type="entry name" value="EFR1-like"/>
</dbReference>
<evidence type="ECO:0000256" key="2">
    <source>
        <dbReference type="ARBA" id="ARBA00023004"/>
    </source>
</evidence>
<dbReference type="OrthoDB" id="9813995at2"/>
<keyword evidence="3" id="KW-0411">Iron-sulfur</keyword>
<dbReference type="SUPFAM" id="SSF52218">
    <property type="entry name" value="Flavoproteins"/>
    <property type="match status" value="1"/>
</dbReference>
<dbReference type="RefSeq" id="WP_126466012.1">
    <property type="nucleotide sequence ID" value="NZ_LR134523.1"/>
</dbReference>
<dbReference type="Pfam" id="PF00037">
    <property type="entry name" value="Fer4"/>
    <property type="match status" value="1"/>
</dbReference>
<dbReference type="PANTHER" id="PTHR43122">
    <property type="entry name" value="FERREDOXIN SUBUNIT OF PYRUVATE:FLAVODOXIN OXIDOREDUCTASE-RELATED"/>
    <property type="match status" value="1"/>
</dbReference>
<dbReference type="Gene3D" id="3.40.50.360">
    <property type="match status" value="1"/>
</dbReference>
<dbReference type="InterPro" id="IPR029039">
    <property type="entry name" value="Flavoprotein-like_sf"/>
</dbReference>
<dbReference type="PROSITE" id="PS00201">
    <property type="entry name" value="FLAVODOXIN"/>
    <property type="match status" value="1"/>
</dbReference>
<dbReference type="InterPro" id="IPR001226">
    <property type="entry name" value="Flavodoxin_CS"/>
</dbReference>
<dbReference type="Proteomes" id="UP000269544">
    <property type="component" value="Chromosome"/>
</dbReference>
<dbReference type="InterPro" id="IPR026816">
    <property type="entry name" value="Flavodoxin_dom"/>
</dbReference>
<evidence type="ECO:0000313" key="5">
    <source>
        <dbReference type="EMBL" id="VEJ36143.1"/>
    </source>
</evidence>
<feature type="domain" description="4Fe-4S ferredoxin-type" evidence="4">
    <location>
        <begin position="176"/>
        <end position="203"/>
    </location>
</feature>
<dbReference type="GO" id="GO:0051536">
    <property type="term" value="F:iron-sulfur cluster binding"/>
    <property type="evidence" value="ECO:0007669"/>
    <property type="project" value="UniProtKB-KW"/>
</dbReference>
<keyword evidence="1" id="KW-0479">Metal-binding</keyword>
<gene>
    <name evidence="5" type="ORF">NCTC13079_01341</name>
</gene>
<evidence type="ECO:0000259" key="4">
    <source>
        <dbReference type="PROSITE" id="PS51379"/>
    </source>
</evidence>
<keyword evidence="2" id="KW-0408">Iron</keyword>
<evidence type="ECO:0000256" key="3">
    <source>
        <dbReference type="ARBA" id="ARBA00023014"/>
    </source>
</evidence>
<evidence type="ECO:0000313" key="6">
    <source>
        <dbReference type="Proteomes" id="UP000269544"/>
    </source>
</evidence>
<dbReference type="EMBL" id="LR134523">
    <property type="protein sequence ID" value="VEJ36143.1"/>
    <property type="molecule type" value="Genomic_DNA"/>
</dbReference>
<sequence>MIIYMSGTGNTAHCARVLGERLREEIVDMTPKIRAGDFSPVESARLIVLTPTYCWRMPRIVEEYLRQIDIRAERIYFILTCGSGIGAASKYAEALAREKKVAFGGLAGVVMPENYTALFSPPPQEEARAIIGRAEERIDEIASAIEAGSAIGDAPTWKGRLLSGMAPLFDACIVTARPFRVKDSCIGCGECARRCMTANIEMKAQRPLWHDRCIHCMACINYCPVEAIEYGRRTAGKVRYTFESVEKEARPTPKKDAEN</sequence>
<dbReference type="PROSITE" id="PS51379">
    <property type="entry name" value="4FE4S_FER_2"/>
    <property type="match status" value="2"/>
</dbReference>
<dbReference type="GO" id="GO:0010181">
    <property type="term" value="F:FMN binding"/>
    <property type="evidence" value="ECO:0007669"/>
    <property type="project" value="InterPro"/>
</dbReference>
<proteinExistence type="predicted"/>
<protein>
    <submittedName>
        <fullName evidence="5">Ferredoxin</fullName>
    </submittedName>
</protein>
<dbReference type="PROSITE" id="PS00198">
    <property type="entry name" value="4FE4S_FER_1"/>
    <property type="match status" value="1"/>
</dbReference>
<dbReference type="Gene3D" id="3.30.70.20">
    <property type="match status" value="1"/>
</dbReference>
<dbReference type="NCBIfam" id="NF038196">
    <property type="entry name" value="ferrodoxin_EFR1"/>
    <property type="match status" value="1"/>
</dbReference>
<accession>A0A3S5BWJ2</accession>
<dbReference type="SUPFAM" id="SSF54862">
    <property type="entry name" value="4Fe-4S ferredoxins"/>
    <property type="match status" value="1"/>
</dbReference>
<dbReference type="KEGG" id="piv:NCTC13079_01341"/>
<keyword evidence="6" id="KW-1185">Reference proteome</keyword>
<dbReference type="InterPro" id="IPR017900">
    <property type="entry name" value="4Fe4S_Fe_S_CS"/>
</dbReference>
<dbReference type="GO" id="GO:0009055">
    <property type="term" value="F:electron transfer activity"/>
    <property type="evidence" value="ECO:0007669"/>
    <property type="project" value="InterPro"/>
</dbReference>